<dbReference type="PANTHER" id="PTHR10000">
    <property type="entry name" value="PHOSPHOSERINE PHOSPHATASE"/>
    <property type="match status" value="1"/>
</dbReference>
<dbReference type="InterPro" id="IPR006379">
    <property type="entry name" value="HAD-SF_hydro_IIB"/>
</dbReference>
<dbReference type="InterPro" id="IPR023214">
    <property type="entry name" value="HAD_sf"/>
</dbReference>
<accession>A0A1H2XN80</accession>
<organism evidence="1 2">
    <name type="scientific">Tepidimicrobium xylanilyticum</name>
    <dbReference type="NCBI Taxonomy" id="1123352"/>
    <lineage>
        <taxon>Bacteria</taxon>
        <taxon>Bacillati</taxon>
        <taxon>Bacillota</taxon>
        <taxon>Tissierellia</taxon>
        <taxon>Tissierellales</taxon>
        <taxon>Tepidimicrobiaceae</taxon>
        <taxon>Tepidimicrobium</taxon>
    </lineage>
</organism>
<dbReference type="SUPFAM" id="SSF56784">
    <property type="entry name" value="HAD-like"/>
    <property type="match status" value="1"/>
</dbReference>
<keyword evidence="2" id="KW-1185">Reference proteome</keyword>
<dbReference type="NCBIfam" id="TIGR00099">
    <property type="entry name" value="Cof-subfamily"/>
    <property type="match status" value="1"/>
</dbReference>
<sequence>MSTKNNDFKNIKLVALDIDGTLLDDNLEISVRTKKTIEDLISRKIYVALVTGRTFRAAEFIRKKLGVEMPIIAYNGGKVVIPPKGEVFGRKIPLTEAIKVIKYGEERDLYVKVYIDDVLYIKEPDAKSLAFSSSNNINYKVVGKLSENIYEDVNMVIVYYEYDIHGVIDEKLNDIDVTITTSVSNSIDVIPKGVSKAKGLKIVADYLGIGRDAILAIGNSLNDLEMLQYAGIGIAMKNSDLGLLRKWNNVSGYTNNEEGVYHIIKQI</sequence>
<dbReference type="NCBIfam" id="TIGR01484">
    <property type="entry name" value="HAD-SF-IIB"/>
    <property type="match status" value="1"/>
</dbReference>
<dbReference type="Gene3D" id="3.40.50.1000">
    <property type="entry name" value="HAD superfamily/HAD-like"/>
    <property type="match status" value="1"/>
</dbReference>
<evidence type="ECO:0000313" key="2">
    <source>
        <dbReference type="Proteomes" id="UP000198828"/>
    </source>
</evidence>
<dbReference type="CDD" id="cd07516">
    <property type="entry name" value="HAD_Pase"/>
    <property type="match status" value="1"/>
</dbReference>
<dbReference type="GO" id="GO:0005829">
    <property type="term" value="C:cytosol"/>
    <property type="evidence" value="ECO:0007669"/>
    <property type="project" value="TreeGrafter"/>
</dbReference>
<reference evidence="1 2" key="1">
    <citation type="submission" date="2016-10" db="EMBL/GenBank/DDBJ databases">
        <authorList>
            <person name="de Groot N.N."/>
        </authorList>
    </citation>
    <scope>NUCLEOTIDE SEQUENCE [LARGE SCALE GENOMIC DNA]</scope>
    <source>
        <strain evidence="1 2">DSM 23310</strain>
    </source>
</reference>
<dbReference type="GO" id="GO:0016791">
    <property type="term" value="F:phosphatase activity"/>
    <property type="evidence" value="ECO:0007669"/>
    <property type="project" value="TreeGrafter"/>
</dbReference>
<dbReference type="Gene3D" id="3.30.1240.10">
    <property type="match status" value="1"/>
</dbReference>
<evidence type="ECO:0000313" key="1">
    <source>
        <dbReference type="EMBL" id="SDW94307.1"/>
    </source>
</evidence>
<dbReference type="OrthoDB" id="9781413at2"/>
<gene>
    <name evidence="1" type="ORF">SAMN05660923_01491</name>
</gene>
<dbReference type="EMBL" id="FNNG01000005">
    <property type="protein sequence ID" value="SDW94307.1"/>
    <property type="molecule type" value="Genomic_DNA"/>
</dbReference>
<dbReference type="Pfam" id="PF08282">
    <property type="entry name" value="Hydrolase_3"/>
    <property type="match status" value="1"/>
</dbReference>
<dbReference type="AlphaFoldDB" id="A0A1H2XN80"/>
<dbReference type="GO" id="GO:0000287">
    <property type="term" value="F:magnesium ion binding"/>
    <property type="evidence" value="ECO:0007669"/>
    <property type="project" value="TreeGrafter"/>
</dbReference>
<dbReference type="Proteomes" id="UP000198828">
    <property type="component" value="Unassembled WGS sequence"/>
</dbReference>
<proteinExistence type="predicted"/>
<dbReference type="InterPro" id="IPR000150">
    <property type="entry name" value="Cof"/>
</dbReference>
<dbReference type="SFLD" id="SFLDS00003">
    <property type="entry name" value="Haloacid_Dehalogenase"/>
    <property type="match status" value="1"/>
</dbReference>
<dbReference type="RefSeq" id="WP_093752349.1">
    <property type="nucleotide sequence ID" value="NZ_BSYN01000007.1"/>
</dbReference>
<protein>
    <recommendedName>
        <fullName evidence="3">Cof subfamily of IIB subfamily of haloacid dehalogenase superfamily/HAD-superfamily hydrolase, subfamily IIB</fullName>
    </recommendedName>
</protein>
<dbReference type="PANTHER" id="PTHR10000:SF8">
    <property type="entry name" value="HAD SUPERFAMILY HYDROLASE-LIKE, TYPE 3"/>
    <property type="match status" value="1"/>
</dbReference>
<dbReference type="InterPro" id="IPR036412">
    <property type="entry name" value="HAD-like_sf"/>
</dbReference>
<dbReference type="SFLD" id="SFLDG01140">
    <property type="entry name" value="C2.B:_Phosphomannomutase_and_P"/>
    <property type="match status" value="1"/>
</dbReference>
<name>A0A1H2XN80_9FIRM</name>
<evidence type="ECO:0008006" key="3">
    <source>
        <dbReference type="Google" id="ProtNLM"/>
    </source>
</evidence>